<comment type="caution">
    <text evidence="1">The sequence shown here is derived from an EMBL/GenBank/DDBJ whole genome shotgun (WGS) entry which is preliminary data.</text>
</comment>
<dbReference type="EMBL" id="PJNI01000005">
    <property type="protein sequence ID" value="PKR81065.1"/>
    <property type="molecule type" value="Genomic_DNA"/>
</dbReference>
<accession>A0A2I0R3C6</accession>
<dbReference type="OrthoDB" id="1467755at2"/>
<evidence type="ECO:0000313" key="2">
    <source>
        <dbReference type="Proteomes" id="UP000236654"/>
    </source>
</evidence>
<dbReference type="AlphaFoldDB" id="A0A2I0R3C6"/>
<protein>
    <submittedName>
        <fullName evidence="1">Uncharacterized protein</fullName>
    </submittedName>
</protein>
<gene>
    <name evidence="1" type="ORF">CW751_05635</name>
</gene>
<name>A0A2I0R3C6_9FLAO</name>
<evidence type="ECO:0000313" key="1">
    <source>
        <dbReference type="EMBL" id="PKR81065.1"/>
    </source>
</evidence>
<keyword evidence="2" id="KW-1185">Reference proteome</keyword>
<dbReference type="Proteomes" id="UP000236654">
    <property type="component" value="Unassembled WGS sequence"/>
</dbReference>
<proteinExistence type="predicted"/>
<organism evidence="1 2">
    <name type="scientific">Brumimicrobium salinarum</name>
    <dbReference type="NCBI Taxonomy" id="2058658"/>
    <lineage>
        <taxon>Bacteria</taxon>
        <taxon>Pseudomonadati</taxon>
        <taxon>Bacteroidota</taxon>
        <taxon>Flavobacteriia</taxon>
        <taxon>Flavobacteriales</taxon>
        <taxon>Crocinitomicaceae</taxon>
        <taxon>Brumimicrobium</taxon>
    </lineage>
</organism>
<reference evidence="1 2" key="1">
    <citation type="submission" date="2017-12" db="EMBL/GenBank/DDBJ databases">
        <title>The draft genome sequence of Brumimicrobium saltpan LHR20.</title>
        <authorList>
            <person name="Do Z.-J."/>
            <person name="Luo H.-R."/>
        </authorList>
    </citation>
    <scope>NUCLEOTIDE SEQUENCE [LARGE SCALE GENOMIC DNA]</scope>
    <source>
        <strain evidence="1 2">LHR20</strain>
    </source>
</reference>
<sequence>MNLTSQNKQLSKTKHLIVFLIITFFISSCMSLKPGSSKSGKKYYQTFYVGDKGNQYFIKPMEFENKKLKNELFMDFTIRYKDDINTTTTLNYSAKIEDIIREVDSLVISNSIHSVKQTQNDLLFNAREDDKFESRFSTEIILKELKLIFNDPNWKVELYANSKKYSFTPKRKTSKKIITLYNNVFVLFE</sequence>
<dbReference type="RefSeq" id="WP_101334025.1">
    <property type="nucleotide sequence ID" value="NZ_PJNI01000005.1"/>
</dbReference>